<protein>
    <recommendedName>
        <fullName evidence="7">Teneurin-like YD-shell domain-containing protein</fullName>
    </recommendedName>
</protein>
<feature type="region of interest" description="Disordered" evidence="5">
    <location>
        <begin position="1538"/>
        <end position="1558"/>
    </location>
</feature>
<keyword evidence="6" id="KW-0472">Membrane</keyword>
<feature type="transmembrane region" description="Helical" evidence="6">
    <location>
        <begin position="1937"/>
        <end position="1958"/>
    </location>
</feature>
<evidence type="ECO:0000313" key="9">
    <source>
        <dbReference type="Proteomes" id="UP000231843"/>
    </source>
</evidence>
<comment type="caution">
    <text evidence="8">The sequence shown here is derived from an EMBL/GenBank/DDBJ whole genome shotgun (WGS) entry which is preliminary data.</text>
</comment>
<evidence type="ECO:0000313" key="8">
    <source>
        <dbReference type="EMBL" id="PJZ76801.1"/>
    </source>
</evidence>
<dbReference type="InterPro" id="IPR006530">
    <property type="entry name" value="YD"/>
</dbReference>
<dbReference type="RefSeq" id="WP_100768869.1">
    <property type="nucleotide sequence ID" value="NZ_NPEA01000006.1"/>
</dbReference>
<keyword evidence="9" id="KW-1185">Reference proteome</keyword>
<evidence type="ECO:0000259" key="7">
    <source>
        <dbReference type="Pfam" id="PF25023"/>
    </source>
</evidence>
<dbReference type="InterPro" id="IPR003284">
    <property type="entry name" value="Sal_SpvB"/>
</dbReference>
<evidence type="ECO:0000256" key="2">
    <source>
        <dbReference type="ARBA" id="ARBA00022525"/>
    </source>
</evidence>
<comment type="subcellular location">
    <subcellularLocation>
        <location evidence="1">Secreted</location>
    </subcellularLocation>
</comment>
<dbReference type="EMBL" id="NPEA01000006">
    <property type="protein sequence ID" value="PJZ76801.1"/>
    <property type="molecule type" value="Genomic_DNA"/>
</dbReference>
<reference evidence="8 9" key="1">
    <citation type="submission" date="2017-07" db="EMBL/GenBank/DDBJ databases">
        <title>Leptospira spp. isolated from tropical soils.</title>
        <authorList>
            <person name="Thibeaux R."/>
            <person name="Iraola G."/>
            <person name="Ferres I."/>
            <person name="Bierque E."/>
            <person name="Girault D."/>
            <person name="Soupe-Gilbert M.-E."/>
            <person name="Picardeau M."/>
            <person name="Goarant C."/>
        </authorList>
    </citation>
    <scope>NUCLEOTIDE SEQUENCE [LARGE SCALE GENOMIC DNA]</scope>
    <source>
        <strain evidence="8 9">ES4-C-A1</strain>
    </source>
</reference>
<feature type="domain" description="Teneurin-like YD-shell" evidence="7">
    <location>
        <begin position="1687"/>
        <end position="1825"/>
    </location>
</feature>
<dbReference type="NCBIfam" id="TIGR03696">
    <property type="entry name" value="Rhs_assc_core"/>
    <property type="match status" value="1"/>
</dbReference>
<evidence type="ECO:0000256" key="5">
    <source>
        <dbReference type="SAM" id="MobiDB-lite"/>
    </source>
</evidence>
<dbReference type="Proteomes" id="UP000231843">
    <property type="component" value="Unassembled WGS sequence"/>
</dbReference>
<dbReference type="GO" id="GO:0005576">
    <property type="term" value="C:extracellular region"/>
    <property type="evidence" value="ECO:0007669"/>
    <property type="project" value="UniProtKB-SubCell"/>
</dbReference>
<dbReference type="PANTHER" id="PTHR32305">
    <property type="match status" value="1"/>
</dbReference>
<evidence type="ECO:0000256" key="3">
    <source>
        <dbReference type="ARBA" id="ARBA00022737"/>
    </source>
</evidence>
<organism evidence="8 9">
    <name type="scientific">Leptospira neocaledonica</name>
    <dbReference type="NCBI Taxonomy" id="2023192"/>
    <lineage>
        <taxon>Bacteria</taxon>
        <taxon>Pseudomonadati</taxon>
        <taxon>Spirochaetota</taxon>
        <taxon>Spirochaetia</taxon>
        <taxon>Leptospirales</taxon>
        <taxon>Leptospiraceae</taxon>
        <taxon>Leptospira</taxon>
    </lineage>
</organism>
<dbReference type="Gene3D" id="2.180.10.10">
    <property type="entry name" value="RHS repeat-associated core"/>
    <property type="match status" value="3"/>
</dbReference>
<name>A0A2M9ZXS5_9LEPT</name>
<evidence type="ECO:0000256" key="6">
    <source>
        <dbReference type="SAM" id="Phobius"/>
    </source>
</evidence>
<dbReference type="GO" id="GO:0005737">
    <property type="term" value="C:cytoplasm"/>
    <property type="evidence" value="ECO:0007669"/>
    <property type="project" value="InterPro"/>
</dbReference>
<feature type="transmembrane region" description="Helical" evidence="6">
    <location>
        <begin position="1970"/>
        <end position="1988"/>
    </location>
</feature>
<evidence type="ECO:0000256" key="1">
    <source>
        <dbReference type="ARBA" id="ARBA00004613"/>
    </source>
</evidence>
<feature type="domain" description="Teneurin-like YD-shell" evidence="7">
    <location>
        <begin position="1478"/>
        <end position="1658"/>
    </location>
</feature>
<evidence type="ECO:0000256" key="4">
    <source>
        <dbReference type="ARBA" id="ARBA00023026"/>
    </source>
</evidence>
<dbReference type="SUPFAM" id="SSF69318">
    <property type="entry name" value="Integrin alpha N-terminal domain"/>
    <property type="match status" value="2"/>
</dbReference>
<dbReference type="Pfam" id="PF25023">
    <property type="entry name" value="TEN_YD-shell"/>
    <property type="match status" value="2"/>
</dbReference>
<feature type="compositionally biased region" description="Polar residues" evidence="5">
    <location>
        <begin position="1538"/>
        <end position="1556"/>
    </location>
</feature>
<proteinExistence type="predicted"/>
<gene>
    <name evidence="8" type="ORF">CH365_12350</name>
</gene>
<keyword evidence="4" id="KW-0843">Virulence</keyword>
<keyword evidence="6" id="KW-1133">Transmembrane helix</keyword>
<dbReference type="NCBIfam" id="TIGR01643">
    <property type="entry name" value="YD_repeat_2x"/>
    <property type="match status" value="1"/>
</dbReference>
<keyword evidence="2" id="KW-0964">Secreted</keyword>
<dbReference type="Pfam" id="PF03534">
    <property type="entry name" value="SpvB"/>
    <property type="match status" value="1"/>
</dbReference>
<keyword evidence="3" id="KW-0677">Repeat</keyword>
<dbReference type="InterPro" id="IPR056823">
    <property type="entry name" value="TEN-like_YD-shell"/>
</dbReference>
<accession>A0A2M9ZXS5</accession>
<dbReference type="OrthoDB" id="311748at2"/>
<dbReference type="InterPro" id="IPR022385">
    <property type="entry name" value="Rhs_assc_core"/>
</dbReference>
<dbReference type="PANTHER" id="PTHR32305:SF15">
    <property type="entry name" value="PROTEIN RHSA-RELATED"/>
    <property type="match status" value="1"/>
</dbReference>
<dbReference type="InterPro" id="IPR028994">
    <property type="entry name" value="Integrin_alpha_N"/>
</dbReference>
<keyword evidence="6" id="KW-0812">Transmembrane</keyword>
<dbReference type="InterPro" id="IPR050708">
    <property type="entry name" value="T6SS_VgrG/RHS"/>
</dbReference>
<sequence length="2385" mass="261374">MKIIKRKLKKFTLILLFPLLSLILFTGFSIQSLFKSITGSLLPQSLPKLSALPNGMLSSSIEIVLPPGTKGIVPALALTYNSGGNNGILGVGWGLQGIYSISRDPKFGINYDGNDNFLSDQVGPLIDISGSKSKYHSQKESWIQFVPSGVCGNGPCSWTATDKDGNTYSYGKTSDSRVEALGRSGAIRTWALNQVRDPFGNGYDITYIEDTSNGEYYPNEITYQNRSIKFEYDNSRTDTFPSYLNGSLVKTTKRMEAIRVYTDGSLIREYEFDYSSGTSTGRSLLTSLKKSESNTFGSESYDDLKFSYGSDGFSLQEILDSNLNTTVSNVNLFVPSGLLLYANLLFGNPLPTQPTATEKRMANYLQYAMHIPVPDRESCNNGPSACLCAAYAPCWGGNVGFFNYLASMCLAYNNWGGPTYCASGIESGLTYWTPMDLDGNGILDFASIVGSETANTIRLRVWPVQNGTIDSNSSFLSPILPLHYNTFYQAVDLNGDGRTDFAYESGGKLNVIYSQGTSFSNPSNFSNVVIPAANRNMQAFVPYSYFFEYSTTNPTRMATDKAPTDWFADMNSDSLADFIHYDGSKFNIYINQKGSFANPIQIAGTSAYFINEFMDLDSDGKAEFVRLVQYSENPQYTAVNSQLQAANAQADSITSTYNTENDILNSILTTGGTSIPNSDFNSLVDYYLTGCGYYISNIGIGNYSFDDVVLVRNSSGENVACIQNDPNYIDIIQLQAARIGTAIPTTNTLSNDLQVIYAATIGPIAAIQTDLQNQLNSLNASANGTIRYRLDVTTFNLTAKTSSTVQNDLGTSADRLRSFFGDVNSDNLPDFVTIVGNQIKVSLNTGKGFASQVSSSLNATDGIKAIQFNFSDVNSDGLEDLVLYNKESQTVESYLSNGAGSLNYNSAFGFGQFALSEQTTNGVYKADQGQFIIQDVNGDGSKDALLIKLWQDKTQGHVLIRNGSSKSSDEDDLISATNGIQTSSVSYTTKHGHAGAIQAGSGDYPNIVDASHSFLVTGISSDIGSGVTIGENFEYKNARFYLGHRNIVRSLGFASVKEIDSGTKFYKLTEYFQNDYRLAGVPSTFSNYNASGNLLQQTIYSGFRFPNPFGTEIASPTTVSTSSYHNGNIELTSDTSFTLDSYGFTTNQTETSGSHQVSLDINLVHDTTKWRIARAIRNLKSVDGVTVQDKSITYNGDSISSVTQFSGTSAEQKTSYEYDTYGNPILTRDALGATTTIKYDPVVHTFPIEATNALGHVEKINYDPNLGVEISKTDANGIVSSKTYDVFGRVSTVIYPGNSNWNESYEYNNSGKFNLTDLSSNQSITKTIRDNVNGTKTTITEFSDPFGNILRSISNTAVSGSNLITDSVFDYKTGLLLKKSNPYFNNTVPYWTEYKYEDPDYRSTQSIFTGTQGQIITNISYSGLSISKLVSYPDGQTKTFGESKNELGQVISLTENDKTISTVYAPNGQPAKITDPAGRITTFTYDSAGRKTSVTDPNSGTIGYVYDSLGRITKQTDARGKNISFTFDKIGRVISTQASGGESPITNEYDGTSSSHGIGRLTKVNDGSGSTEINYNSQGKVTRQIKTIDEQRIITELEYDSLGRPITIVYPEGSKVHQSYSQNGNLEKVTLDTADGKNSGVTVAEYAGPIFQNDEVIFRKTTGNGVVTDIKIDLSNFQTTSLSSTKNDGTIIQSFTYQYDPKGNVIKQIDSKYSNRNQIFSYDKHNRLISATGSYGTQNYTYSSDGNLLQKGDVSFSYTDQNHANAVTAAISEKGSVSYSYDASGNMIYRNGDALLYDSYGRLIEYQTTKGEIIKYTYDFSGSRVKSENLKTALVTYSVDDHYEIAKTHGKNEKHTMYVKGLGGEILTQITRMNAKLLTQVSGNSQIAFGGNTWLDDLGFCSGLAIDCDLYWKNRFVSPIQHFLAYSSFFYKGIPTLSFRIGYIFFILSLLYFAYPFLLKGNEILQRKKITGLSMPLLLLSIFGIFAIPNCNAFIGKNKGPWHDLETFLEESAAIGSKSGGIDGSGVPAVGAFFYHSDRLGSTSMLTDGYGNPVSGPGRSGVSSISYLPYGELNSSESTGPDIFHYKFTGQVLDADTGLYYYKSRFYDSFLGRFIQADDRADKGINALNRYMYVGGNPTNRIDPDGHVNLSQAIHMFNRIVGHMLGKNFHNGNSPSLNSIGRDLARSGLGKNLTGAWRFTWRLVNNIGFVVGVLEGVFDYIISIPYALYKGTPMPYLTYHHGGFMVHNSAYAEIDWTFSGSSVRSVTSGGVAHLRNGDENKLVMKHEEGHMQQNINYFGDTANIEYGADFHQLTLDYSATPYLFYLAFGPQALQAIAAMNVYYGGSSAQGLNVLALYLNPEGANPATNLFYFLYAVQSDLNHIKR</sequence>